<dbReference type="Gene3D" id="1.10.10.10">
    <property type="entry name" value="Winged helix-like DNA-binding domain superfamily/Winged helix DNA-binding domain"/>
    <property type="match status" value="1"/>
</dbReference>
<sequence length="64" mass="7461">MPKYREGFKLKVVRGYLEGSLGYTLLAKRYALPDETPIKHWVRAYQAFGEEGLKKRPSRQVYAV</sequence>
<dbReference type="InterPro" id="IPR010921">
    <property type="entry name" value="Trp_repressor/repl_initiator"/>
</dbReference>
<evidence type="ECO:0000313" key="3">
    <source>
        <dbReference type="Proteomes" id="UP000217561"/>
    </source>
</evidence>
<dbReference type="RefSeq" id="WP_095822634.1">
    <property type="nucleotide sequence ID" value="NZ_NSGH01000020.1"/>
</dbReference>
<accession>A0ABX4HP36</accession>
<protein>
    <recommendedName>
        <fullName evidence="1">Insertion element IS150 protein InsJ-like helix-turn-helix domain-containing protein</fullName>
    </recommendedName>
</protein>
<dbReference type="Pfam" id="PF13518">
    <property type="entry name" value="HTH_28"/>
    <property type="match status" value="1"/>
</dbReference>
<dbReference type="Proteomes" id="UP000217561">
    <property type="component" value="Unassembled WGS sequence"/>
</dbReference>
<gene>
    <name evidence="2" type="ORF">CKW00_11170</name>
</gene>
<comment type="caution">
    <text evidence="2">The sequence shown here is derived from an EMBL/GenBank/DDBJ whole genome shotgun (WGS) entry which is preliminary data.</text>
</comment>
<keyword evidence="3" id="KW-1185">Reference proteome</keyword>
<reference evidence="2 3" key="1">
    <citation type="submission" date="2017-08" db="EMBL/GenBank/DDBJ databases">
        <title>Salimicrobium alkalisoli sp. nov., isolated from saline alkaline soil.</title>
        <authorList>
            <person name="Zhang G."/>
            <person name="Xiong Q."/>
        </authorList>
    </citation>
    <scope>NUCLEOTIDE SEQUENCE [LARGE SCALE GENOMIC DNA]</scope>
    <source>
        <strain evidence="2 3">WN024</strain>
    </source>
</reference>
<dbReference type="EMBL" id="NSGH01000020">
    <property type="protein sequence ID" value="PBB04972.1"/>
    <property type="molecule type" value="Genomic_DNA"/>
</dbReference>
<evidence type="ECO:0000259" key="1">
    <source>
        <dbReference type="Pfam" id="PF13518"/>
    </source>
</evidence>
<proteinExistence type="predicted"/>
<dbReference type="InterPro" id="IPR036388">
    <property type="entry name" value="WH-like_DNA-bd_sf"/>
</dbReference>
<dbReference type="SUPFAM" id="SSF48295">
    <property type="entry name" value="TrpR-like"/>
    <property type="match status" value="1"/>
</dbReference>
<dbReference type="InterPro" id="IPR055247">
    <property type="entry name" value="InsJ-like_HTH"/>
</dbReference>
<evidence type="ECO:0000313" key="2">
    <source>
        <dbReference type="EMBL" id="PBB04972.1"/>
    </source>
</evidence>
<name>A0ABX4HP36_9BACI</name>
<organism evidence="2 3">
    <name type="scientific">Salimicrobium humidisoli</name>
    <dbReference type="NCBI Taxonomy" id="2029857"/>
    <lineage>
        <taxon>Bacteria</taxon>
        <taxon>Bacillati</taxon>
        <taxon>Bacillota</taxon>
        <taxon>Bacilli</taxon>
        <taxon>Bacillales</taxon>
        <taxon>Bacillaceae</taxon>
        <taxon>Salimicrobium</taxon>
    </lineage>
</organism>
<feature type="domain" description="Insertion element IS150 protein InsJ-like helix-turn-helix" evidence="1">
    <location>
        <begin position="8"/>
        <end position="59"/>
    </location>
</feature>